<evidence type="ECO:0000256" key="1">
    <source>
        <dbReference type="ARBA" id="ARBA00004141"/>
    </source>
</evidence>
<dbReference type="Gene3D" id="1.20.1250.20">
    <property type="entry name" value="MFS general substrate transporter like domains"/>
    <property type="match status" value="1"/>
</dbReference>
<gene>
    <name evidence="7" type="ORF">CLUMA_CG002518</name>
</gene>
<evidence type="ECO:0000313" key="7">
    <source>
        <dbReference type="EMBL" id="CRK88958.1"/>
    </source>
</evidence>
<feature type="transmembrane region" description="Helical" evidence="5">
    <location>
        <begin position="496"/>
        <end position="515"/>
    </location>
</feature>
<keyword evidence="2 5" id="KW-0812">Transmembrane</keyword>
<keyword evidence="8" id="KW-1185">Reference proteome</keyword>
<evidence type="ECO:0000256" key="2">
    <source>
        <dbReference type="ARBA" id="ARBA00022692"/>
    </source>
</evidence>
<evidence type="ECO:0000256" key="4">
    <source>
        <dbReference type="ARBA" id="ARBA00023136"/>
    </source>
</evidence>
<proteinExistence type="predicted"/>
<feature type="transmembrane region" description="Helical" evidence="5">
    <location>
        <begin position="28"/>
        <end position="47"/>
    </location>
</feature>
<dbReference type="InterPro" id="IPR005828">
    <property type="entry name" value="MFS_sugar_transport-like"/>
</dbReference>
<evidence type="ECO:0000256" key="5">
    <source>
        <dbReference type="SAM" id="Phobius"/>
    </source>
</evidence>
<organism evidence="7 8">
    <name type="scientific">Clunio marinus</name>
    <dbReference type="NCBI Taxonomy" id="568069"/>
    <lineage>
        <taxon>Eukaryota</taxon>
        <taxon>Metazoa</taxon>
        <taxon>Ecdysozoa</taxon>
        <taxon>Arthropoda</taxon>
        <taxon>Hexapoda</taxon>
        <taxon>Insecta</taxon>
        <taxon>Pterygota</taxon>
        <taxon>Neoptera</taxon>
        <taxon>Endopterygota</taxon>
        <taxon>Diptera</taxon>
        <taxon>Nematocera</taxon>
        <taxon>Chironomoidea</taxon>
        <taxon>Chironomidae</taxon>
        <taxon>Clunio</taxon>
    </lineage>
</organism>
<dbReference type="GO" id="GO:0022857">
    <property type="term" value="F:transmembrane transporter activity"/>
    <property type="evidence" value="ECO:0007669"/>
    <property type="project" value="InterPro"/>
</dbReference>
<feature type="transmembrane region" description="Helical" evidence="5">
    <location>
        <begin position="197"/>
        <end position="223"/>
    </location>
</feature>
<evidence type="ECO:0000313" key="8">
    <source>
        <dbReference type="Proteomes" id="UP000183832"/>
    </source>
</evidence>
<dbReference type="Pfam" id="PF00083">
    <property type="entry name" value="Sugar_tr"/>
    <property type="match status" value="1"/>
</dbReference>
<dbReference type="OrthoDB" id="5296287at2759"/>
<evidence type="ECO:0000259" key="6">
    <source>
        <dbReference type="PROSITE" id="PS50850"/>
    </source>
</evidence>
<dbReference type="SUPFAM" id="SSF103473">
    <property type="entry name" value="MFS general substrate transporter"/>
    <property type="match status" value="1"/>
</dbReference>
<dbReference type="AlphaFoldDB" id="A0A1J1HR55"/>
<name>A0A1J1HR55_9DIPT</name>
<feature type="transmembrane region" description="Helical" evidence="5">
    <location>
        <begin position="235"/>
        <end position="254"/>
    </location>
</feature>
<protein>
    <submittedName>
        <fullName evidence="7">CLUMA_CG002518, isoform A</fullName>
    </submittedName>
</protein>
<keyword evidence="3 5" id="KW-1133">Transmembrane helix</keyword>
<feature type="transmembrane region" description="Helical" evidence="5">
    <location>
        <begin position="404"/>
        <end position="425"/>
    </location>
</feature>
<dbReference type="EMBL" id="CVRI01000010">
    <property type="protein sequence ID" value="CRK88958.1"/>
    <property type="molecule type" value="Genomic_DNA"/>
</dbReference>
<dbReference type="PROSITE" id="PS50850">
    <property type="entry name" value="MFS"/>
    <property type="match status" value="1"/>
</dbReference>
<dbReference type="STRING" id="568069.A0A1J1HR55"/>
<dbReference type="InterPro" id="IPR036259">
    <property type="entry name" value="MFS_trans_sf"/>
</dbReference>
<comment type="subcellular location">
    <subcellularLocation>
        <location evidence="1">Membrane</location>
        <topology evidence="1">Multi-pass membrane protein</topology>
    </subcellularLocation>
</comment>
<dbReference type="PANTHER" id="PTHR24064">
    <property type="entry name" value="SOLUTE CARRIER FAMILY 22 MEMBER"/>
    <property type="match status" value="1"/>
</dbReference>
<dbReference type="Proteomes" id="UP000183832">
    <property type="component" value="Unassembled WGS sequence"/>
</dbReference>
<feature type="transmembrane region" description="Helical" evidence="5">
    <location>
        <begin position="431"/>
        <end position="455"/>
    </location>
</feature>
<feature type="domain" description="Major facilitator superfamily (MFS) profile" evidence="6">
    <location>
        <begin position="87"/>
        <end position="520"/>
    </location>
</feature>
<feature type="transmembrane region" description="Helical" evidence="5">
    <location>
        <begin position="379"/>
        <end position="397"/>
    </location>
</feature>
<sequence>MADQEDVAFDKVLEVVGNDGKFQKVFNHFYNVGLVCFASMAYMNIVMTLNEPNHSCYVPGKENFSLSDETWKNLTLPTEKDNRGVESISSCKMYNISNFIDKPVENWNFTEADKIECAYGYDYDKTWYKRTVVSDEDWVCNKTLYQTNTFVFHRIGEIVGTFVFGQLGDTIGRKPVFYVSSVIIIVGRIMTTLTPSIYFLFAIASACSMLTSMSIFLSPLIIAMETSKEEDRAHIAMMQCIGWTLGMCIMPLTFWAVGDWVWFLMITTLPIGLFALYPKYMIESPRWLATKRHLERCANELNRIAKINGKKVEVTVKMLEEMLPDLKVENVFGIASLFTGWRLAKNTCMIIVCWSTAVLTYFVLILNSTRMGGNPFLSFMWQSLIEFPAYVLGRWIGDRLGRRFTNAFSFLSISLTCIPIILIVQDASNEYFSLALVVFVKFCCSITFFAVNLQSMEIYPTCLRQSGISIGSICANSLGVFGPYVVYLGTKYDVRYPYMIICVLCFLGFVCALFLPETLHHKLPNTLHEAQKFGKQQKFWALPQKPVEVEEDELKSLKTKQ</sequence>
<feature type="transmembrane region" description="Helical" evidence="5">
    <location>
        <begin position="467"/>
        <end position="490"/>
    </location>
</feature>
<dbReference type="InterPro" id="IPR020846">
    <property type="entry name" value="MFS_dom"/>
</dbReference>
<accession>A0A1J1HR55</accession>
<feature type="transmembrane region" description="Helical" evidence="5">
    <location>
        <begin position="260"/>
        <end position="277"/>
    </location>
</feature>
<reference evidence="7 8" key="1">
    <citation type="submission" date="2015-04" db="EMBL/GenBank/DDBJ databases">
        <authorList>
            <person name="Syromyatnikov M.Y."/>
            <person name="Popov V.N."/>
        </authorList>
    </citation>
    <scope>NUCLEOTIDE SEQUENCE [LARGE SCALE GENOMIC DNA]</scope>
</reference>
<feature type="transmembrane region" description="Helical" evidence="5">
    <location>
        <begin position="175"/>
        <end position="191"/>
    </location>
</feature>
<keyword evidence="4 5" id="KW-0472">Membrane</keyword>
<dbReference type="GO" id="GO:0016020">
    <property type="term" value="C:membrane"/>
    <property type="evidence" value="ECO:0007669"/>
    <property type="project" value="UniProtKB-SubCell"/>
</dbReference>
<evidence type="ECO:0000256" key="3">
    <source>
        <dbReference type="ARBA" id="ARBA00022989"/>
    </source>
</evidence>
<feature type="transmembrane region" description="Helical" evidence="5">
    <location>
        <begin position="348"/>
        <end position="367"/>
    </location>
</feature>